<reference evidence="2" key="1">
    <citation type="journal article" date="2013" name="Nature">
        <title>Draft genome of the wheat A-genome progenitor Triticum urartu.</title>
        <authorList>
            <person name="Ling H.Q."/>
            <person name="Zhao S."/>
            <person name="Liu D."/>
            <person name="Wang J."/>
            <person name="Sun H."/>
            <person name="Zhang C."/>
            <person name="Fan H."/>
            <person name="Li D."/>
            <person name="Dong L."/>
            <person name="Tao Y."/>
            <person name="Gao C."/>
            <person name="Wu H."/>
            <person name="Li Y."/>
            <person name="Cui Y."/>
            <person name="Guo X."/>
            <person name="Zheng S."/>
            <person name="Wang B."/>
            <person name="Yu K."/>
            <person name="Liang Q."/>
            <person name="Yang W."/>
            <person name="Lou X."/>
            <person name="Chen J."/>
            <person name="Feng M."/>
            <person name="Jian J."/>
            <person name="Zhang X."/>
            <person name="Luo G."/>
            <person name="Jiang Y."/>
            <person name="Liu J."/>
            <person name="Wang Z."/>
            <person name="Sha Y."/>
            <person name="Zhang B."/>
            <person name="Wu H."/>
            <person name="Tang D."/>
            <person name="Shen Q."/>
            <person name="Xue P."/>
            <person name="Zou S."/>
            <person name="Wang X."/>
            <person name="Liu X."/>
            <person name="Wang F."/>
            <person name="Yang Y."/>
            <person name="An X."/>
            <person name="Dong Z."/>
            <person name="Zhang K."/>
            <person name="Zhang X."/>
            <person name="Luo M.C."/>
            <person name="Dvorak J."/>
            <person name="Tong Y."/>
            <person name="Wang J."/>
            <person name="Yang H."/>
            <person name="Li Z."/>
            <person name="Wang D."/>
            <person name="Zhang A."/>
            <person name="Wang J."/>
        </authorList>
    </citation>
    <scope>NUCLEOTIDE SEQUENCE</scope>
</reference>
<evidence type="ECO:0000313" key="2">
    <source>
        <dbReference type="EMBL" id="EMS50645.1"/>
    </source>
</evidence>
<feature type="compositionally biased region" description="Basic and acidic residues" evidence="1">
    <location>
        <begin position="145"/>
        <end position="160"/>
    </location>
</feature>
<dbReference type="OMA" id="VHQPWTG"/>
<dbReference type="EMBL" id="KD229268">
    <property type="protein sequence ID" value="EMS50645.1"/>
    <property type="molecule type" value="Genomic_DNA"/>
</dbReference>
<protein>
    <submittedName>
        <fullName evidence="2">Uncharacterized protein</fullName>
    </submittedName>
</protein>
<accession>M7ZE31</accession>
<feature type="compositionally biased region" description="Basic and acidic residues" evidence="1">
    <location>
        <begin position="17"/>
        <end position="33"/>
    </location>
</feature>
<gene>
    <name evidence="2" type="ORF">TRIUR3_30188</name>
</gene>
<evidence type="ECO:0000256" key="1">
    <source>
        <dbReference type="SAM" id="MobiDB-lite"/>
    </source>
</evidence>
<feature type="region of interest" description="Disordered" evidence="1">
    <location>
        <begin position="122"/>
        <end position="167"/>
    </location>
</feature>
<sequence length="167" mass="17684">MKVGAVHQPWTGGLGEGPREERRLQRSRQDGGDNRGSSCSCWATKTGAAHLAGAETRRSGSPVRGEKGDGRAAPGEAQAPGEKDERGAGDPGAGPAGPLEEEWIRETAVSIGRMRGRRGWPKVALGRRTRGIGERDDGCSVPGGERGKRGRERDREEREAAAGPRAI</sequence>
<name>M7ZE31_TRIUA</name>
<dbReference type="AlphaFoldDB" id="M7ZE31"/>
<organism evidence="2">
    <name type="scientific">Triticum urartu</name>
    <name type="common">Red wild einkorn</name>
    <name type="synonym">Crithodium urartu</name>
    <dbReference type="NCBI Taxonomy" id="4572"/>
    <lineage>
        <taxon>Eukaryota</taxon>
        <taxon>Viridiplantae</taxon>
        <taxon>Streptophyta</taxon>
        <taxon>Embryophyta</taxon>
        <taxon>Tracheophyta</taxon>
        <taxon>Spermatophyta</taxon>
        <taxon>Magnoliopsida</taxon>
        <taxon>Liliopsida</taxon>
        <taxon>Poales</taxon>
        <taxon>Poaceae</taxon>
        <taxon>BOP clade</taxon>
        <taxon>Pooideae</taxon>
        <taxon>Triticodae</taxon>
        <taxon>Triticeae</taxon>
        <taxon>Triticinae</taxon>
        <taxon>Triticum</taxon>
    </lineage>
</organism>
<proteinExistence type="predicted"/>
<feature type="region of interest" description="Disordered" evidence="1">
    <location>
        <begin position="1"/>
        <end position="102"/>
    </location>
</feature>